<dbReference type="AlphaFoldDB" id="A0A0A9BQW3"/>
<reference evidence="1" key="1">
    <citation type="submission" date="2014-09" db="EMBL/GenBank/DDBJ databases">
        <authorList>
            <person name="Magalhaes I.L.F."/>
            <person name="Oliveira U."/>
            <person name="Santos F.R."/>
            <person name="Vidigal T.H.D.A."/>
            <person name="Brescovit A.D."/>
            <person name="Santos A.J."/>
        </authorList>
    </citation>
    <scope>NUCLEOTIDE SEQUENCE</scope>
    <source>
        <tissue evidence="1">Shoot tissue taken approximately 20 cm above the soil surface</tissue>
    </source>
</reference>
<accession>A0A0A9BQW3</accession>
<organism evidence="1">
    <name type="scientific">Arundo donax</name>
    <name type="common">Giant reed</name>
    <name type="synonym">Donax arundinaceus</name>
    <dbReference type="NCBI Taxonomy" id="35708"/>
    <lineage>
        <taxon>Eukaryota</taxon>
        <taxon>Viridiplantae</taxon>
        <taxon>Streptophyta</taxon>
        <taxon>Embryophyta</taxon>
        <taxon>Tracheophyta</taxon>
        <taxon>Spermatophyta</taxon>
        <taxon>Magnoliopsida</taxon>
        <taxon>Liliopsida</taxon>
        <taxon>Poales</taxon>
        <taxon>Poaceae</taxon>
        <taxon>PACMAD clade</taxon>
        <taxon>Arundinoideae</taxon>
        <taxon>Arundineae</taxon>
        <taxon>Arundo</taxon>
    </lineage>
</organism>
<evidence type="ECO:0000313" key="1">
    <source>
        <dbReference type="EMBL" id="JAD64553.1"/>
    </source>
</evidence>
<dbReference type="EMBL" id="GBRH01233342">
    <property type="protein sequence ID" value="JAD64553.1"/>
    <property type="molecule type" value="Transcribed_RNA"/>
</dbReference>
<protein>
    <submittedName>
        <fullName evidence="1">Uncharacterized protein</fullName>
    </submittedName>
</protein>
<sequence>MNLKHCLYTVALHTLISDCTGSSSVSMNLAMKHTVRLIAPGHNVIYR</sequence>
<name>A0A0A9BQW3_ARUDO</name>
<reference evidence="1" key="2">
    <citation type="journal article" date="2015" name="Data Brief">
        <title>Shoot transcriptome of the giant reed, Arundo donax.</title>
        <authorList>
            <person name="Barrero R.A."/>
            <person name="Guerrero F.D."/>
            <person name="Moolhuijzen P."/>
            <person name="Goolsby J.A."/>
            <person name="Tidwell J."/>
            <person name="Bellgard S.E."/>
            <person name="Bellgard M.I."/>
        </authorList>
    </citation>
    <scope>NUCLEOTIDE SEQUENCE</scope>
    <source>
        <tissue evidence="1">Shoot tissue taken approximately 20 cm above the soil surface</tissue>
    </source>
</reference>
<proteinExistence type="predicted"/>